<organism evidence="1 2">
    <name type="scientific">Coniella lustricola</name>
    <dbReference type="NCBI Taxonomy" id="2025994"/>
    <lineage>
        <taxon>Eukaryota</taxon>
        <taxon>Fungi</taxon>
        <taxon>Dikarya</taxon>
        <taxon>Ascomycota</taxon>
        <taxon>Pezizomycotina</taxon>
        <taxon>Sordariomycetes</taxon>
        <taxon>Sordariomycetidae</taxon>
        <taxon>Diaporthales</taxon>
        <taxon>Schizoparmaceae</taxon>
        <taxon>Coniella</taxon>
    </lineage>
</organism>
<dbReference type="InParanoid" id="A0A2T3ACR1"/>
<sequence length="153" mass="17046">MTCPSQESRLLDTVGFALFDILFVRRKRRNKRASTVSLWRSLEFLGSPTFLTNSDVPYIGSKIIDQNDTLYYNPKGIIMSDAIIATDVIHHGVPSVAMLNAWNGLLTLNDTFVQAANGRSDSCRFGAFLNLAYEFPPRGKFPDSMSFTTGNLT</sequence>
<proteinExistence type="predicted"/>
<dbReference type="EMBL" id="KZ678411">
    <property type="protein sequence ID" value="PSR92047.1"/>
    <property type="molecule type" value="Genomic_DNA"/>
</dbReference>
<evidence type="ECO:0000313" key="1">
    <source>
        <dbReference type="EMBL" id="PSR92047.1"/>
    </source>
</evidence>
<name>A0A2T3ACR1_9PEZI</name>
<reference evidence="1 2" key="1">
    <citation type="journal article" date="2018" name="Mycol. Prog.">
        <title>Coniella lustricola, a new species from submerged detritus.</title>
        <authorList>
            <person name="Raudabaugh D.B."/>
            <person name="Iturriaga T."/>
            <person name="Carver A."/>
            <person name="Mondo S."/>
            <person name="Pangilinan J."/>
            <person name="Lipzen A."/>
            <person name="He G."/>
            <person name="Amirebrahimi M."/>
            <person name="Grigoriev I.V."/>
            <person name="Miller A.N."/>
        </authorList>
    </citation>
    <scope>NUCLEOTIDE SEQUENCE [LARGE SCALE GENOMIC DNA]</scope>
    <source>
        <strain evidence="1 2">B22-T-1</strain>
    </source>
</reference>
<accession>A0A2T3ACR1</accession>
<keyword evidence="2" id="KW-1185">Reference proteome</keyword>
<protein>
    <submittedName>
        <fullName evidence="1">Uncharacterized protein</fullName>
    </submittedName>
</protein>
<dbReference type="AlphaFoldDB" id="A0A2T3ACR1"/>
<gene>
    <name evidence="1" type="ORF">BD289DRAFT_196542</name>
</gene>
<dbReference type="Proteomes" id="UP000241462">
    <property type="component" value="Unassembled WGS sequence"/>
</dbReference>
<dbReference type="STRING" id="2025994.A0A2T3ACR1"/>
<evidence type="ECO:0000313" key="2">
    <source>
        <dbReference type="Proteomes" id="UP000241462"/>
    </source>
</evidence>